<accession>A0A4S5C1N6</accession>
<sequence length="319" mass="36803">MTRDDIKSDMKSILDTCSGIKVFFIDDDNNELYDSDIESEGLDEFMVSFVSDLKNKFTDNEKFSIPNLSNADERKHALYYFDFDDQIHEFKYLDKVNEMQANKIIGKYQVRSKGLSSIKAVVIRLKGSDGKVISFYQYIHRTSLWTSGKGVFFTTHKTRVVKMTDDVLRLNNSFIFAKIGQNYLINNVRAFEKELGFDKIIHAKAAQYCTSIESRGLVENLEKFNKQINKEINFARKFVKVFKNSAVIEQNLSNEEIISFAMSKPFYEGKLKLTEDGSQFDLNSISRCSNFLQLLDDEFLKSELTGMNYIARAKDRASS</sequence>
<evidence type="ECO:0000313" key="1">
    <source>
        <dbReference type="EMBL" id="THJ39307.1"/>
    </source>
</evidence>
<evidence type="ECO:0000313" key="2">
    <source>
        <dbReference type="Proteomes" id="UP000309618"/>
    </source>
</evidence>
<dbReference type="InterPro" id="IPR032359">
    <property type="entry name" value="KwaB-like"/>
</dbReference>
<organism evidence="1 2">
    <name type="scientific">Aeromonas veronii</name>
    <dbReference type="NCBI Taxonomy" id="654"/>
    <lineage>
        <taxon>Bacteria</taxon>
        <taxon>Pseudomonadati</taxon>
        <taxon>Pseudomonadota</taxon>
        <taxon>Gammaproteobacteria</taxon>
        <taxon>Aeromonadales</taxon>
        <taxon>Aeromonadaceae</taxon>
        <taxon>Aeromonas</taxon>
    </lineage>
</organism>
<dbReference type="AlphaFoldDB" id="A0A4S5C1N6"/>
<protein>
    <submittedName>
        <fullName evidence="1">DUF4868 domain-containing protein</fullName>
    </submittedName>
</protein>
<dbReference type="EMBL" id="SSUX01000022">
    <property type="protein sequence ID" value="THJ39307.1"/>
    <property type="molecule type" value="Genomic_DNA"/>
</dbReference>
<gene>
    <name evidence="1" type="ORF">E8Q35_20615</name>
</gene>
<proteinExistence type="predicted"/>
<comment type="caution">
    <text evidence="1">The sequence shown here is derived from an EMBL/GenBank/DDBJ whole genome shotgun (WGS) entry which is preliminary data.</text>
</comment>
<dbReference type="Proteomes" id="UP000309618">
    <property type="component" value="Unassembled WGS sequence"/>
</dbReference>
<reference evidence="1 2" key="1">
    <citation type="submission" date="2019-04" db="EMBL/GenBank/DDBJ databases">
        <title>Comparative genomics of Aeromonas veronii strains pathogenic to fish.</title>
        <authorList>
            <person name="Cascarano M.C."/>
            <person name="Smyrli M."/>
            <person name="Katharios P."/>
        </authorList>
    </citation>
    <scope>NUCLEOTIDE SEQUENCE [LARGE SCALE GENOMIC DNA]</scope>
    <source>
        <strain evidence="1 2">XU1</strain>
    </source>
</reference>
<name>A0A4S5C1N6_AERVE</name>
<dbReference type="NCBIfam" id="NF041623">
    <property type="entry name" value="KwaB"/>
    <property type="match status" value="1"/>
</dbReference>
<dbReference type="InterPro" id="IPR048119">
    <property type="entry name" value="KwaB"/>
</dbReference>
<dbReference type="RefSeq" id="WP_047438897.1">
    <property type="nucleotide sequence ID" value="NZ_JBMKBF010000001.1"/>
</dbReference>
<dbReference type="Pfam" id="PF16162">
    <property type="entry name" value="KwaB"/>
    <property type="match status" value="1"/>
</dbReference>